<protein>
    <submittedName>
        <fullName evidence="3">Uncharacterized protein</fullName>
    </submittedName>
</protein>
<keyword evidence="1" id="KW-1133">Transmembrane helix</keyword>
<feature type="transmembrane region" description="Helical" evidence="1">
    <location>
        <begin position="97"/>
        <end position="116"/>
    </location>
</feature>
<accession>A0AAF3FQE1</accession>
<keyword evidence="1" id="KW-0472">Membrane</keyword>
<organism evidence="2 3">
    <name type="scientific">Mesorhabditis belari</name>
    <dbReference type="NCBI Taxonomy" id="2138241"/>
    <lineage>
        <taxon>Eukaryota</taxon>
        <taxon>Metazoa</taxon>
        <taxon>Ecdysozoa</taxon>
        <taxon>Nematoda</taxon>
        <taxon>Chromadorea</taxon>
        <taxon>Rhabditida</taxon>
        <taxon>Rhabditina</taxon>
        <taxon>Rhabditomorpha</taxon>
        <taxon>Rhabditoidea</taxon>
        <taxon>Rhabditidae</taxon>
        <taxon>Mesorhabditinae</taxon>
        <taxon>Mesorhabditis</taxon>
    </lineage>
</organism>
<feature type="transmembrane region" description="Helical" evidence="1">
    <location>
        <begin position="58"/>
        <end position="85"/>
    </location>
</feature>
<dbReference type="AlphaFoldDB" id="A0AAF3FQE1"/>
<evidence type="ECO:0000313" key="3">
    <source>
        <dbReference type="WBParaSite" id="MBELARI_LOCUS9414"/>
    </source>
</evidence>
<sequence>MYPFPYNVYNQGYNQRVPFIIPRPYVDDFIDLRQNNEKPYKGEHEYEKIERALYVLRFLSFAQIFTGGVLLVTDISKIVLIWNYLSLSDVKLEYVSQLMYPVFVIVLGFVSLSAVVSPSASLTKFLLVLVVVSVVPTVVLPRYSVFITAAIEAMALARAAEQSFYMIQPRDLSQGMIQSEAANKLMRMLSSHNERWPLGIKDLSQLSPDYTLTVQYLLVTYAMFSFVHLLFMIVTLVFLLRLLRYQQ</sequence>
<evidence type="ECO:0000256" key="1">
    <source>
        <dbReference type="SAM" id="Phobius"/>
    </source>
</evidence>
<name>A0AAF3FQE1_9BILA</name>
<proteinExistence type="predicted"/>
<keyword evidence="1" id="KW-0812">Transmembrane</keyword>
<reference evidence="3" key="1">
    <citation type="submission" date="2024-02" db="UniProtKB">
        <authorList>
            <consortium name="WormBaseParasite"/>
        </authorList>
    </citation>
    <scope>IDENTIFICATION</scope>
</reference>
<dbReference type="WBParaSite" id="MBELARI_LOCUS9414">
    <property type="protein sequence ID" value="MBELARI_LOCUS9414"/>
    <property type="gene ID" value="MBELARI_LOCUS9414"/>
</dbReference>
<evidence type="ECO:0000313" key="2">
    <source>
        <dbReference type="Proteomes" id="UP000887575"/>
    </source>
</evidence>
<keyword evidence="2" id="KW-1185">Reference proteome</keyword>
<feature type="transmembrane region" description="Helical" evidence="1">
    <location>
        <begin position="125"/>
        <end position="144"/>
    </location>
</feature>
<feature type="transmembrane region" description="Helical" evidence="1">
    <location>
        <begin position="216"/>
        <end position="243"/>
    </location>
</feature>
<dbReference type="Proteomes" id="UP000887575">
    <property type="component" value="Unassembled WGS sequence"/>
</dbReference>